<keyword evidence="2" id="KW-1185">Reference proteome</keyword>
<proteinExistence type="predicted"/>
<sequence length="43" mass="5092">KYHKGKKTEYSGPEIFGLQLEFVEKKQIKKLYPRVLQPIDNLS</sequence>
<feature type="non-terminal residue" evidence="1">
    <location>
        <position position="1"/>
    </location>
</feature>
<dbReference type="EMBL" id="CAJVQC010005582">
    <property type="protein sequence ID" value="CAG8555854.1"/>
    <property type="molecule type" value="Genomic_DNA"/>
</dbReference>
<comment type="caution">
    <text evidence="1">The sequence shown here is derived from an EMBL/GenBank/DDBJ whole genome shotgun (WGS) entry which is preliminary data.</text>
</comment>
<evidence type="ECO:0000313" key="2">
    <source>
        <dbReference type="Proteomes" id="UP000789920"/>
    </source>
</evidence>
<name>A0ACA9LY05_9GLOM</name>
<accession>A0ACA9LY05</accession>
<protein>
    <submittedName>
        <fullName evidence="1">3968_t:CDS:1</fullName>
    </submittedName>
</protein>
<evidence type="ECO:0000313" key="1">
    <source>
        <dbReference type="EMBL" id="CAG8555854.1"/>
    </source>
</evidence>
<reference evidence="1" key="1">
    <citation type="submission" date="2021-06" db="EMBL/GenBank/DDBJ databases">
        <authorList>
            <person name="Kallberg Y."/>
            <person name="Tangrot J."/>
            <person name="Rosling A."/>
        </authorList>
    </citation>
    <scope>NUCLEOTIDE SEQUENCE</scope>
    <source>
        <strain evidence="1">MA461A</strain>
    </source>
</reference>
<gene>
    <name evidence="1" type="ORF">RPERSI_LOCUS4155</name>
</gene>
<dbReference type="Proteomes" id="UP000789920">
    <property type="component" value="Unassembled WGS sequence"/>
</dbReference>
<organism evidence="1 2">
    <name type="scientific">Racocetra persica</name>
    <dbReference type="NCBI Taxonomy" id="160502"/>
    <lineage>
        <taxon>Eukaryota</taxon>
        <taxon>Fungi</taxon>
        <taxon>Fungi incertae sedis</taxon>
        <taxon>Mucoromycota</taxon>
        <taxon>Glomeromycotina</taxon>
        <taxon>Glomeromycetes</taxon>
        <taxon>Diversisporales</taxon>
        <taxon>Gigasporaceae</taxon>
        <taxon>Racocetra</taxon>
    </lineage>
</organism>